<proteinExistence type="predicted"/>
<evidence type="ECO:0000256" key="1">
    <source>
        <dbReference type="SAM" id="MobiDB-lite"/>
    </source>
</evidence>
<evidence type="ECO:0000313" key="2">
    <source>
        <dbReference type="EMBL" id="KAI1691514.1"/>
    </source>
</evidence>
<feature type="compositionally biased region" description="Basic and acidic residues" evidence="1">
    <location>
        <begin position="17"/>
        <end position="29"/>
    </location>
</feature>
<feature type="compositionally biased region" description="Low complexity" evidence="1">
    <location>
        <begin position="44"/>
        <end position="56"/>
    </location>
</feature>
<name>A0AAD4MFS3_9BILA</name>
<accession>A0AAD4MFS3</accession>
<protein>
    <submittedName>
        <fullName evidence="2">Uncharacterized protein</fullName>
    </submittedName>
</protein>
<sequence>MRTDAPQSVDACTQPRRRTDGADRPDRPSRRSRTAAALRPNLSPADGPGDACGAPARMGGRRAPGELPDRLARGGRLPRLAEPAAGLARAHRAQPGTRPAAPPRRRPRPAHAGIRRADGRPARVRRPRPGRERRCERAGLGPAQCLSQLEGRQREVVEPGLPARHEPRRTRRAAEAATGHVKTWIRRGLEKLRVCMGRFA</sequence>
<dbReference type="EMBL" id="JAKKPZ010000914">
    <property type="protein sequence ID" value="KAI1691514.1"/>
    <property type="molecule type" value="Genomic_DNA"/>
</dbReference>
<feature type="region of interest" description="Disordered" evidence="1">
    <location>
        <begin position="1"/>
        <end position="175"/>
    </location>
</feature>
<organism evidence="2 3">
    <name type="scientific">Ditylenchus destructor</name>
    <dbReference type="NCBI Taxonomy" id="166010"/>
    <lineage>
        <taxon>Eukaryota</taxon>
        <taxon>Metazoa</taxon>
        <taxon>Ecdysozoa</taxon>
        <taxon>Nematoda</taxon>
        <taxon>Chromadorea</taxon>
        <taxon>Rhabditida</taxon>
        <taxon>Tylenchina</taxon>
        <taxon>Tylenchomorpha</taxon>
        <taxon>Sphaerularioidea</taxon>
        <taxon>Anguinidae</taxon>
        <taxon>Anguininae</taxon>
        <taxon>Ditylenchus</taxon>
    </lineage>
</organism>
<keyword evidence="3" id="KW-1185">Reference proteome</keyword>
<reference evidence="2" key="1">
    <citation type="submission" date="2022-01" db="EMBL/GenBank/DDBJ databases">
        <title>Genome Sequence Resource for Two Populations of Ditylenchus destructor, the Migratory Endoparasitic Phytonematode.</title>
        <authorList>
            <person name="Zhang H."/>
            <person name="Lin R."/>
            <person name="Xie B."/>
        </authorList>
    </citation>
    <scope>NUCLEOTIDE SEQUENCE</scope>
    <source>
        <strain evidence="2">BazhouSP</strain>
    </source>
</reference>
<dbReference type="AlphaFoldDB" id="A0AAD4MFS3"/>
<feature type="compositionally biased region" description="Basic and acidic residues" evidence="1">
    <location>
        <begin position="63"/>
        <end position="72"/>
    </location>
</feature>
<comment type="caution">
    <text evidence="2">The sequence shown here is derived from an EMBL/GenBank/DDBJ whole genome shotgun (WGS) entry which is preliminary data.</text>
</comment>
<evidence type="ECO:0000313" key="3">
    <source>
        <dbReference type="Proteomes" id="UP001201812"/>
    </source>
</evidence>
<gene>
    <name evidence="2" type="ORF">DdX_21825</name>
</gene>
<dbReference type="Proteomes" id="UP001201812">
    <property type="component" value="Unassembled WGS sequence"/>
</dbReference>